<reference evidence="3 4" key="1">
    <citation type="submission" date="2018-05" db="EMBL/GenBank/DDBJ databases">
        <title>The draft genome of strain NS-104.</title>
        <authorList>
            <person name="Hang P."/>
            <person name="Jiang J."/>
        </authorList>
    </citation>
    <scope>NUCLEOTIDE SEQUENCE [LARGE SCALE GENOMIC DNA]</scope>
    <source>
        <strain evidence="3 4">NS-104</strain>
    </source>
</reference>
<gene>
    <name evidence="3" type="ORF">DEM27_28215</name>
</gene>
<comment type="caution">
    <text evidence="3">The sequence shown here is derived from an EMBL/GenBank/DDBJ whole genome shotgun (WGS) entry which is preliminary data.</text>
</comment>
<dbReference type="InterPro" id="IPR051164">
    <property type="entry name" value="NmrA-like_oxidored"/>
</dbReference>
<evidence type="ECO:0000259" key="2">
    <source>
        <dbReference type="PROSITE" id="PS50206"/>
    </source>
</evidence>
<dbReference type="InterPro" id="IPR016040">
    <property type="entry name" value="NAD(P)-bd_dom"/>
</dbReference>
<proteinExistence type="predicted"/>
<dbReference type="InterPro" id="IPR036291">
    <property type="entry name" value="NAD(P)-bd_dom_sf"/>
</dbReference>
<sequence>MTKMKKVVVIGGTGLIGSKAVKLLQDAGHEAVAASSSNGINAYTGEGLADALAGADAVIDVSNMMSFDKAVIADFFGTSSRNLTSAERAAGVRHHVVLSIVNADQLSANPYMAGKLAQEEAVATSGQAFTIVRATQFHEFTETLVDAYSADGAVKVPDIDFQPIAANDVAAALVEAALGEPKNGFVDLAGPERGPFGSFIRTYLDAKSDVRPVNADAAVEYFGAPVVAGSLVPGGDYIKGAITVAEWLKA</sequence>
<accession>A0A2U2DIA8</accession>
<organism evidence="3 4">
    <name type="scientific">Metarhizobium album</name>
    <dbReference type="NCBI Taxonomy" id="2182425"/>
    <lineage>
        <taxon>Bacteria</taxon>
        <taxon>Pseudomonadati</taxon>
        <taxon>Pseudomonadota</taxon>
        <taxon>Alphaproteobacteria</taxon>
        <taxon>Hyphomicrobiales</taxon>
        <taxon>Rhizobiaceae</taxon>
        <taxon>Metarhizobium</taxon>
    </lineage>
</organism>
<dbReference type="RefSeq" id="WP_109461586.1">
    <property type="nucleotide sequence ID" value="NZ_QFBC01000019.1"/>
</dbReference>
<dbReference type="PANTHER" id="PTHR42748:SF3">
    <property type="entry name" value="BLL4366 PROTEIN"/>
    <property type="match status" value="1"/>
</dbReference>
<dbReference type="Gene3D" id="3.40.50.720">
    <property type="entry name" value="NAD(P)-binding Rossmann-like Domain"/>
    <property type="match status" value="1"/>
</dbReference>
<dbReference type="Proteomes" id="UP000245252">
    <property type="component" value="Unassembled WGS sequence"/>
</dbReference>
<dbReference type="InterPro" id="IPR001763">
    <property type="entry name" value="Rhodanese-like_dom"/>
</dbReference>
<protein>
    <submittedName>
        <fullName evidence="3">NmrA family transcriptional regulator</fullName>
    </submittedName>
</protein>
<dbReference type="PANTHER" id="PTHR42748">
    <property type="entry name" value="NITROGEN METABOLITE REPRESSION PROTEIN NMRA FAMILY MEMBER"/>
    <property type="match status" value="1"/>
</dbReference>
<evidence type="ECO:0000313" key="4">
    <source>
        <dbReference type="Proteomes" id="UP000245252"/>
    </source>
</evidence>
<feature type="domain" description="Rhodanese" evidence="2">
    <location>
        <begin position="5"/>
        <end position="52"/>
    </location>
</feature>
<dbReference type="OrthoDB" id="9771302at2"/>
<evidence type="ECO:0000256" key="1">
    <source>
        <dbReference type="ARBA" id="ARBA00022857"/>
    </source>
</evidence>
<keyword evidence="4" id="KW-1185">Reference proteome</keyword>
<dbReference type="SUPFAM" id="SSF51735">
    <property type="entry name" value="NAD(P)-binding Rossmann-fold domains"/>
    <property type="match status" value="1"/>
</dbReference>
<dbReference type="PROSITE" id="PS50206">
    <property type="entry name" value="RHODANESE_3"/>
    <property type="match status" value="1"/>
</dbReference>
<keyword evidence="1" id="KW-0521">NADP</keyword>
<dbReference type="Pfam" id="PF13460">
    <property type="entry name" value="NAD_binding_10"/>
    <property type="match status" value="1"/>
</dbReference>
<dbReference type="AlphaFoldDB" id="A0A2U2DIA8"/>
<evidence type="ECO:0000313" key="3">
    <source>
        <dbReference type="EMBL" id="PWE52971.1"/>
    </source>
</evidence>
<name>A0A2U2DIA8_9HYPH</name>
<dbReference type="EMBL" id="QFBC01000019">
    <property type="protein sequence ID" value="PWE52971.1"/>
    <property type="molecule type" value="Genomic_DNA"/>
</dbReference>